<feature type="region of interest" description="Disordered" evidence="1">
    <location>
        <begin position="1"/>
        <end position="31"/>
    </location>
</feature>
<accession>A0A7S0KFS9</accession>
<dbReference type="AlphaFoldDB" id="A0A7S0KFS9"/>
<gene>
    <name evidence="2" type="ORF">OMED0929_LOCUS1853</name>
</gene>
<organism evidence="2">
    <name type="scientific">Ostreococcus mediterraneus</name>
    <dbReference type="NCBI Taxonomy" id="1486918"/>
    <lineage>
        <taxon>Eukaryota</taxon>
        <taxon>Viridiplantae</taxon>
        <taxon>Chlorophyta</taxon>
        <taxon>Mamiellophyceae</taxon>
        <taxon>Mamiellales</taxon>
        <taxon>Bathycoccaceae</taxon>
        <taxon>Ostreococcus</taxon>
    </lineage>
</organism>
<dbReference type="PANTHER" id="PTHR31032:SF2">
    <property type="entry name" value="PGR5-LIKE A PROTEIN"/>
    <property type="match status" value="1"/>
</dbReference>
<sequence>MAASIARATSSALTSRTSAPTHAASRGVRAASRGVHAMRLRDIILAHALSRGDGDANADDARPSRASSSGSSASSSTTGATIPADLDRATQAEMEALYPRAKEAYYDGAPLIDDVYFDALEAKLMFLNSDAVKKYPRCSVRGKAVYSDCVTDEAQMRALQTSYAVILAVGAAFIFFDFGDDVRALLSLIFSLPDGPRLRIPIMGLIGIGLASRGVEKLRSVKSGETLAMTGECPACHEQVYSFLSVRGAQGKSRTECHCCARKIVFETQFEKRESSPWKVVGKGRIYLVSERSDYESS</sequence>
<dbReference type="GO" id="GO:0009773">
    <property type="term" value="P:photosynthetic electron transport in photosystem I"/>
    <property type="evidence" value="ECO:0007669"/>
    <property type="project" value="InterPro"/>
</dbReference>
<reference evidence="2" key="1">
    <citation type="submission" date="2021-01" db="EMBL/GenBank/DDBJ databases">
        <authorList>
            <person name="Corre E."/>
            <person name="Pelletier E."/>
            <person name="Niang G."/>
            <person name="Scheremetjew M."/>
            <person name="Finn R."/>
            <person name="Kale V."/>
            <person name="Holt S."/>
            <person name="Cochrane G."/>
            <person name="Meng A."/>
            <person name="Brown T."/>
            <person name="Cohen L."/>
        </authorList>
    </citation>
    <scope>NUCLEOTIDE SEQUENCE</scope>
    <source>
        <strain evidence="2">Clade-D-RCC2572</strain>
    </source>
</reference>
<proteinExistence type="predicted"/>
<evidence type="ECO:0000256" key="1">
    <source>
        <dbReference type="SAM" id="MobiDB-lite"/>
    </source>
</evidence>
<protein>
    <submittedName>
        <fullName evidence="2">Uncharacterized protein</fullName>
    </submittedName>
</protein>
<feature type="region of interest" description="Disordered" evidence="1">
    <location>
        <begin position="52"/>
        <end position="85"/>
    </location>
</feature>
<dbReference type="InterPro" id="IPR039987">
    <property type="entry name" value="PGRL1"/>
</dbReference>
<feature type="compositionally biased region" description="Basic and acidic residues" evidence="1">
    <location>
        <begin position="52"/>
        <end position="63"/>
    </location>
</feature>
<dbReference type="PANTHER" id="PTHR31032">
    <property type="entry name" value="PGR5-LIKE PROTEIN 1B, CHLOROPLASTIC"/>
    <property type="match status" value="1"/>
</dbReference>
<dbReference type="GO" id="GO:0016730">
    <property type="term" value="F:oxidoreductase activity, acting on iron-sulfur proteins as donors"/>
    <property type="evidence" value="ECO:0007669"/>
    <property type="project" value="InterPro"/>
</dbReference>
<evidence type="ECO:0000313" key="2">
    <source>
        <dbReference type="EMBL" id="CAD8578660.1"/>
    </source>
</evidence>
<dbReference type="GO" id="GO:0009535">
    <property type="term" value="C:chloroplast thylakoid membrane"/>
    <property type="evidence" value="ECO:0007669"/>
    <property type="project" value="InterPro"/>
</dbReference>
<feature type="compositionally biased region" description="Low complexity" evidence="1">
    <location>
        <begin position="66"/>
        <end position="81"/>
    </location>
</feature>
<dbReference type="EMBL" id="HBEW01002257">
    <property type="protein sequence ID" value="CAD8578660.1"/>
    <property type="molecule type" value="Transcribed_RNA"/>
</dbReference>
<name>A0A7S0KFS9_9CHLO</name>